<keyword evidence="8" id="KW-1185">Reference proteome</keyword>
<keyword evidence="6" id="KW-0472">Membrane</keyword>
<comment type="caution">
    <text evidence="7">The sequence shown here is derived from an EMBL/GenBank/DDBJ whole genome shotgun (WGS) entry which is preliminary data.</text>
</comment>
<evidence type="ECO:0000256" key="5">
    <source>
        <dbReference type="PIRNR" id="PIRNR000441"/>
    </source>
</evidence>
<name>A0ABP8E963_9FLAO</name>
<dbReference type="PROSITE" id="PS00101">
    <property type="entry name" value="HEXAPEP_TRANSFERASES"/>
    <property type="match status" value="1"/>
</dbReference>
<dbReference type="PIRSF" id="PIRSF000441">
    <property type="entry name" value="CysE"/>
    <property type="match status" value="1"/>
</dbReference>
<accession>A0ABP8E963</accession>
<keyword evidence="3" id="KW-0677">Repeat</keyword>
<evidence type="ECO:0000313" key="7">
    <source>
        <dbReference type="EMBL" id="GAA4268734.1"/>
    </source>
</evidence>
<dbReference type="InterPro" id="IPR005881">
    <property type="entry name" value="Ser_O-AcTrfase"/>
</dbReference>
<keyword evidence="6" id="KW-0812">Transmembrane</keyword>
<dbReference type="Proteomes" id="UP001500027">
    <property type="component" value="Unassembled WGS sequence"/>
</dbReference>
<dbReference type="PANTHER" id="PTHR42811">
    <property type="entry name" value="SERINE ACETYLTRANSFERASE"/>
    <property type="match status" value="1"/>
</dbReference>
<proteinExistence type="inferred from homology"/>
<dbReference type="EC" id="2.3.1.30" evidence="5"/>
<evidence type="ECO:0000256" key="6">
    <source>
        <dbReference type="SAM" id="Phobius"/>
    </source>
</evidence>
<evidence type="ECO:0000256" key="2">
    <source>
        <dbReference type="ARBA" id="ARBA00022679"/>
    </source>
</evidence>
<dbReference type="RefSeq" id="WP_139001321.1">
    <property type="nucleotide sequence ID" value="NZ_BAABAV010000001.1"/>
</dbReference>
<evidence type="ECO:0000256" key="1">
    <source>
        <dbReference type="ARBA" id="ARBA00007274"/>
    </source>
</evidence>
<keyword evidence="4 5" id="KW-0012">Acyltransferase</keyword>
<protein>
    <recommendedName>
        <fullName evidence="5">Serine acetyltransferase</fullName>
        <ecNumber evidence="5">2.3.1.30</ecNumber>
    </recommendedName>
</protein>
<keyword evidence="6" id="KW-1133">Transmembrane helix</keyword>
<dbReference type="CDD" id="cd03354">
    <property type="entry name" value="LbH_SAT"/>
    <property type="match status" value="1"/>
</dbReference>
<dbReference type="InterPro" id="IPR018357">
    <property type="entry name" value="Hexapep_transf_CS"/>
</dbReference>
<dbReference type="Gene3D" id="2.160.10.10">
    <property type="entry name" value="Hexapeptide repeat proteins"/>
    <property type="match status" value="1"/>
</dbReference>
<evidence type="ECO:0000313" key="8">
    <source>
        <dbReference type="Proteomes" id="UP001500027"/>
    </source>
</evidence>
<evidence type="ECO:0000256" key="3">
    <source>
        <dbReference type="ARBA" id="ARBA00022737"/>
    </source>
</evidence>
<dbReference type="InterPro" id="IPR001451">
    <property type="entry name" value="Hexapep"/>
</dbReference>
<keyword evidence="2 5" id="KW-0808">Transferase</keyword>
<feature type="transmembrane region" description="Helical" evidence="6">
    <location>
        <begin position="40"/>
        <end position="60"/>
    </location>
</feature>
<comment type="similarity">
    <text evidence="1 5">Belongs to the transferase hexapeptide repeat family.</text>
</comment>
<comment type="catalytic activity">
    <reaction evidence="5">
        <text>L-serine + acetyl-CoA = O-acetyl-L-serine + CoA</text>
        <dbReference type="Rhea" id="RHEA:24560"/>
        <dbReference type="ChEBI" id="CHEBI:33384"/>
        <dbReference type="ChEBI" id="CHEBI:57287"/>
        <dbReference type="ChEBI" id="CHEBI:57288"/>
        <dbReference type="ChEBI" id="CHEBI:58340"/>
        <dbReference type="EC" id="2.3.1.30"/>
    </reaction>
</comment>
<dbReference type="EMBL" id="BAABAV010000001">
    <property type="protein sequence ID" value="GAA4268734.1"/>
    <property type="molecule type" value="Genomic_DNA"/>
</dbReference>
<dbReference type="SUPFAM" id="SSF51161">
    <property type="entry name" value="Trimeric LpxA-like enzymes"/>
    <property type="match status" value="1"/>
</dbReference>
<dbReference type="Pfam" id="PF00132">
    <property type="entry name" value="Hexapep"/>
    <property type="match status" value="1"/>
</dbReference>
<gene>
    <name evidence="7" type="ORF">GCM10022257_08350</name>
</gene>
<reference evidence="8" key="1">
    <citation type="journal article" date="2019" name="Int. J. Syst. Evol. Microbiol.">
        <title>The Global Catalogue of Microorganisms (GCM) 10K type strain sequencing project: providing services to taxonomists for standard genome sequencing and annotation.</title>
        <authorList>
            <consortium name="The Broad Institute Genomics Platform"/>
            <consortium name="The Broad Institute Genome Sequencing Center for Infectious Disease"/>
            <person name="Wu L."/>
            <person name="Ma J."/>
        </authorList>
    </citation>
    <scope>NUCLEOTIDE SEQUENCE [LARGE SCALE GENOMIC DNA]</scope>
    <source>
        <strain evidence="8">JCM 17452</strain>
    </source>
</reference>
<dbReference type="InterPro" id="IPR011004">
    <property type="entry name" value="Trimer_LpxA-like_sf"/>
</dbReference>
<dbReference type="InterPro" id="IPR045304">
    <property type="entry name" value="LbH_SAT"/>
</dbReference>
<organism evidence="7 8">
    <name type="scientific">Hyunsoonleella aestuarii</name>
    <dbReference type="NCBI Taxonomy" id="912802"/>
    <lineage>
        <taxon>Bacteria</taxon>
        <taxon>Pseudomonadati</taxon>
        <taxon>Bacteroidota</taxon>
        <taxon>Flavobacteriia</taxon>
        <taxon>Flavobacteriales</taxon>
        <taxon>Flavobacteriaceae</taxon>
    </lineage>
</organism>
<sequence>MGFLKDIKEDIKNNKSFKGRIIVVSYTITSFFRKRAKNKFALILIAPIIIFYKLITDIILGCEIPASTKIGRGLIIHHGRATVLNKNVVIGNNVTLKHNTTIGSKTDLEDQDLGSPNIEDKVVIEPHSIIIGPITIGKNAIVGAGSVVIKDVEPYSIVAGNPARLIRKIEID</sequence>
<evidence type="ECO:0000256" key="4">
    <source>
        <dbReference type="ARBA" id="ARBA00023315"/>
    </source>
</evidence>